<proteinExistence type="predicted"/>
<evidence type="ECO:0000313" key="2">
    <source>
        <dbReference type="EMBL" id="KAF5568323.1"/>
    </source>
</evidence>
<feature type="region of interest" description="Disordered" evidence="1">
    <location>
        <begin position="1"/>
        <end position="29"/>
    </location>
</feature>
<dbReference type="Proteomes" id="UP000582016">
    <property type="component" value="Unassembled WGS sequence"/>
</dbReference>
<dbReference type="OrthoDB" id="5007363at2759"/>
<accession>A0A8H5K9C3</accession>
<keyword evidence="3" id="KW-1185">Reference proteome</keyword>
<gene>
    <name evidence="2" type="ORF">FPHYL_2861</name>
</gene>
<evidence type="ECO:0000256" key="1">
    <source>
        <dbReference type="SAM" id="MobiDB-lite"/>
    </source>
</evidence>
<dbReference type="AlphaFoldDB" id="A0A8H5K9C3"/>
<reference evidence="2 3" key="1">
    <citation type="submission" date="2020-05" db="EMBL/GenBank/DDBJ databases">
        <title>Identification and distribution of gene clusters putatively required for synthesis of sphingolipid metabolism inhibitors in phylogenetically diverse species of the filamentous fungus Fusarium.</title>
        <authorList>
            <person name="Kim H.-S."/>
            <person name="Busman M."/>
            <person name="Brown D.W."/>
            <person name="Divon H."/>
            <person name="Uhlig S."/>
            <person name="Proctor R.H."/>
        </authorList>
    </citation>
    <scope>NUCLEOTIDE SEQUENCE [LARGE SCALE GENOMIC DNA]</scope>
    <source>
        <strain evidence="2 3">NRRL 13617</strain>
    </source>
</reference>
<evidence type="ECO:0000313" key="3">
    <source>
        <dbReference type="Proteomes" id="UP000582016"/>
    </source>
</evidence>
<sequence length="330" mass="36811">MDAKTTSDDGDEEIEILIEDSDSEYPRYVPDDPVEDARRAAYFEMLKKGTGEVSSMAEVKKTSNEGTQDNEVLVEHSDIFDEYSEFCTPRNEPFDDDPEEDDPSAVVSLHLDLATNNVPHFDLVTNSEPAFTVTSFPGVMTVEDTPPRKLTDFSSYVPSDHPGLLCLEFTSQSSIFAALHEGETPKPSAAGIPLPSVVLPIGQLRRRYKDTAGIPYSVDTEYVLVVDAVADEHSLWLIFDRCIRSHEEDGAYDEPNVVPLVFKGTQKNFDAAQVLPSIQDWIQSYGTLDLVQIRDSFQRTGITGEIRARNVTFADLPASWNRATSVDEYR</sequence>
<dbReference type="EMBL" id="JAAOAQ010000086">
    <property type="protein sequence ID" value="KAF5568323.1"/>
    <property type="molecule type" value="Genomic_DNA"/>
</dbReference>
<feature type="compositionally biased region" description="Acidic residues" evidence="1">
    <location>
        <begin position="8"/>
        <end position="23"/>
    </location>
</feature>
<comment type="caution">
    <text evidence="2">The sequence shown here is derived from an EMBL/GenBank/DDBJ whole genome shotgun (WGS) entry which is preliminary data.</text>
</comment>
<name>A0A8H5K9C3_9HYPO</name>
<protein>
    <submittedName>
        <fullName evidence="2">Uncharacterized protein</fullName>
    </submittedName>
</protein>
<organism evidence="2 3">
    <name type="scientific">Fusarium phyllophilum</name>
    <dbReference type="NCBI Taxonomy" id="47803"/>
    <lineage>
        <taxon>Eukaryota</taxon>
        <taxon>Fungi</taxon>
        <taxon>Dikarya</taxon>
        <taxon>Ascomycota</taxon>
        <taxon>Pezizomycotina</taxon>
        <taxon>Sordariomycetes</taxon>
        <taxon>Hypocreomycetidae</taxon>
        <taxon>Hypocreales</taxon>
        <taxon>Nectriaceae</taxon>
        <taxon>Fusarium</taxon>
        <taxon>Fusarium fujikuroi species complex</taxon>
    </lineage>
</organism>